<feature type="transmembrane region" description="Helical" evidence="8">
    <location>
        <begin position="117"/>
        <end position="144"/>
    </location>
</feature>
<dbReference type="AlphaFoldDB" id="A0ABD0LI84"/>
<dbReference type="Pfam" id="PF00001">
    <property type="entry name" value="7tm_1"/>
    <property type="match status" value="1"/>
</dbReference>
<evidence type="ECO:0000256" key="7">
    <source>
        <dbReference type="ARBA" id="ARBA00023224"/>
    </source>
</evidence>
<evidence type="ECO:0000256" key="6">
    <source>
        <dbReference type="ARBA" id="ARBA00023170"/>
    </source>
</evidence>
<feature type="transmembrane region" description="Helical" evidence="8">
    <location>
        <begin position="209"/>
        <end position="232"/>
    </location>
</feature>
<organism evidence="10 11">
    <name type="scientific">Batillaria attramentaria</name>
    <dbReference type="NCBI Taxonomy" id="370345"/>
    <lineage>
        <taxon>Eukaryota</taxon>
        <taxon>Metazoa</taxon>
        <taxon>Spiralia</taxon>
        <taxon>Lophotrochozoa</taxon>
        <taxon>Mollusca</taxon>
        <taxon>Gastropoda</taxon>
        <taxon>Caenogastropoda</taxon>
        <taxon>Sorbeoconcha</taxon>
        <taxon>Cerithioidea</taxon>
        <taxon>Batillariidae</taxon>
        <taxon>Batillaria</taxon>
    </lineage>
</organism>
<dbReference type="GO" id="GO:0004930">
    <property type="term" value="F:G protein-coupled receptor activity"/>
    <property type="evidence" value="ECO:0007669"/>
    <property type="project" value="UniProtKB-KW"/>
</dbReference>
<evidence type="ECO:0000256" key="4">
    <source>
        <dbReference type="ARBA" id="ARBA00023040"/>
    </source>
</evidence>
<dbReference type="SUPFAM" id="SSF81321">
    <property type="entry name" value="Family A G protein-coupled receptor-like"/>
    <property type="match status" value="1"/>
</dbReference>
<evidence type="ECO:0000259" key="9">
    <source>
        <dbReference type="PROSITE" id="PS50262"/>
    </source>
</evidence>
<keyword evidence="6" id="KW-0675">Receptor</keyword>
<dbReference type="PANTHER" id="PTHR24243">
    <property type="entry name" value="G-PROTEIN COUPLED RECEPTOR"/>
    <property type="match status" value="1"/>
</dbReference>
<dbReference type="InterPro" id="IPR000276">
    <property type="entry name" value="GPCR_Rhodpsn"/>
</dbReference>
<evidence type="ECO:0000256" key="3">
    <source>
        <dbReference type="ARBA" id="ARBA00022989"/>
    </source>
</evidence>
<dbReference type="PRINTS" id="PR00237">
    <property type="entry name" value="GPCRRHODOPSN"/>
</dbReference>
<keyword evidence="3 8" id="KW-1133">Transmembrane helix</keyword>
<keyword evidence="5 8" id="KW-0472">Membrane</keyword>
<feature type="transmembrane region" description="Helical" evidence="8">
    <location>
        <begin position="300"/>
        <end position="322"/>
    </location>
</feature>
<reference evidence="10 11" key="1">
    <citation type="journal article" date="2023" name="Sci. Data">
        <title>Genome assembly of the Korean intertidal mud-creeper Batillaria attramentaria.</title>
        <authorList>
            <person name="Patra A.K."/>
            <person name="Ho P.T."/>
            <person name="Jun S."/>
            <person name="Lee S.J."/>
            <person name="Kim Y."/>
            <person name="Won Y.J."/>
        </authorList>
    </citation>
    <scope>NUCLEOTIDE SEQUENCE [LARGE SCALE GENOMIC DNA]</scope>
    <source>
        <strain evidence="10">Wonlab-2016</strain>
    </source>
</reference>
<evidence type="ECO:0000256" key="5">
    <source>
        <dbReference type="ARBA" id="ARBA00023136"/>
    </source>
</evidence>
<comment type="subcellular location">
    <subcellularLocation>
        <location evidence="1">Membrane</location>
        <topology evidence="1">Multi-pass membrane protein</topology>
    </subcellularLocation>
</comment>
<dbReference type="GO" id="GO:0016020">
    <property type="term" value="C:membrane"/>
    <property type="evidence" value="ECO:0007669"/>
    <property type="project" value="UniProtKB-SubCell"/>
</dbReference>
<feature type="transmembrane region" description="Helical" evidence="8">
    <location>
        <begin position="156"/>
        <end position="176"/>
    </location>
</feature>
<dbReference type="PANTHER" id="PTHR24243:SF230">
    <property type="entry name" value="G-PROTEIN COUPLED RECEPTORS FAMILY 1 PROFILE DOMAIN-CONTAINING PROTEIN"/>
    <property type="match status" value="1"/>
</dbReference>
<keyword evidence="11" id="KW-1185">Reference proteome</keyword>
<evidence type="ECO:0000256" key="2">
    <source>
        <dbReference type="ARBA" id="ARBA00022692"/>
    </source>
</evidence>
<dbReference type="PROSITE" id="PS50262">
    <property type="entry name" value="G_PROTEIN_RECEP_F1_2"/>
    <property type="match status" value="1"/>
</dbReference>
<evidence type="ECO:0000313" key="10">
    <source>
        <dbReference type="EMBL" id="KAK7499262.1"/>
    </source>
</evidence>
<evidence type="ECO:0000256" key="1">
    <source>
        <dbReference type="ARBA" id="ARBA00004141"/>
    </source>
</evidence>
<feature type="transmembrane region" description="Helical" evidence="8">
    <location>
        <begin position="45"/>
        <end position="65"/>
    </location>
</feature>
<keyword evidence="7" id="KW-0807">Transducer</keyword>
<keyword evidence="2 8" id="KW-0812">Transmembrane</keyword>
<name>A0ABD0LI84_9CAEN</name>
<protein>
    <recommendedName>
        <fullName evidence="9">G-protein coupled receptors family 1 profile domain-containing protein</fullName>
    </recommendedName>
</protein>
<sequence>MAAVSPNHINYTENSTSDLNQSLALEPDVLMPGRLYDVTVGLVTYVQPVICLFGIVGNSVSFVVFLSEKMRRVSTNIYLAALSASNSVFLVALGVAWTDSVGMTFMHRHGICQAIVYLTYCSAFLSVWLVVCITIENFIINFFLHKASTHCAVRKALGLVVFLIVTALLLYDFAIWTTTVVVDPGTGRSYCIVIEGYKSVLEIYTCIDVAITLILPSVIILSLVIPTCVKNICCRRTTGVPSTSIILSRKERALLRVTRLLCVIIVSFVVLSGPSSLNKLRHLFVGNSKSNSQPSGTDVLVQYFCQVFYYLSFSVNFVYFLVWGKNFRQRFCHMFGSVYKFLCRCRRNPSTHR</sequence>
<dbReference type="EMBL" id="JACVVK020000045">
    <property type="protein sequence ID" value="KAK7499262.1"/>
    <property type="molecule type" value="Genomic_DNA"/>
</dbReference>
<accession>A0ABD0LI84</accession>
<proteinExistence type="predicted"/>
<feature type="transmembrane region" description="Helical" evidence="8">
    <location>
        <begin position="253"/>
        <end position="273"/>
    </location>
</feature>
<keyword evidence="4" id="KW-0297">G-protein coupled receptor</keyword>
<evidence type="ECO:0000313" key="11">
    <source>
        <dbReference type="Proteomes" id="UP001519460"/>
    </source>
</evidence>
<dbReference type="InterPro" id="IPR017452">
    <property type="entry name" value="GPCR_Rhodpsn_7TM"/>
</dbReference>
<comment type="caution">
    <text evidence="10">The sequence shown here is derived from an EMBL/GenBank/DDBJ whole genome shotgun (WGS) entry which is preliminary data.</text>
</comment>
<evidence type="ECO:0000256" key="8">
    <source>
        <dbReference type="SAM" id="Phobius"/>
    </source>
</evidence>
<feature type="transmembrane region" description="Helical" evidence="8">
    <location>
        <begin position="77"/>
        <end position="97"/>
    </location>
</feature>
<dbReference type="Gene3D" id="1.20.1070.10">
    <property type="entry name" value="Rhodopsin 7-helix transmembrane proteins"/>
    <property type="match status" value="1"/>
</dbReference>
<dbReference type="Proteomes" id="UP001519460">
    <property type="component" value="Unassembled WGS sequence"/>
</dbReference>
<feature type="domain" description="G-protein coupled receptors family 1 profile" evidence="9">
    <location>
        <begin position="57"/>
        <end position="320"/>
    </location>
</feature>
<gene>
    <name evidence="10" type="ORF">BaRGS_00009522</name>
</gene>